<reference evidence="1" key="1">
    <citation type="journal article" date="2023" name="G3 (Bethesda)">
        <title>A reference genome for the long-term kleptoplast-retaining sea slug Elysia crispata morphotype clarki.</title>
        <authorList>
            <person name="Eastman K.E."/>
            <person name="Pendleton A.L."/>
            <person name="Shaikh M.A."/>
            <person name="Suttiyut T."/>
            <person name="Ogas R."/>
            <person name="Tomko P."/>
            <person name="Gavelis G."/>
            <person name="Widhalm J.R."/>
            <person name="Wisecaver J.H."/>
        </authorList>
    </citation>
    <scope>NUCLEOTIDE SEQUENCE</scope>
    <source>
        <strain evidence="1">ECLA1</strain>
    </source>
</reference>
<sequence>MGGATREGHARLSRYGVRSDAHIRYPSQARMSCCLTDNMEMLQLADAPCCYRSAGGSCGPCLFKWHTFAAQVQARWRVPLGCLQTCLRYKAVGDC</sequence>
<dbReference type="EMBL" id="JAWDGP010007852">
    <property type="protein sequence ID" value="KAK3702688.1"/>
    <property type="molecule type" value="Genomic_DNA"/>
</dbReference>
<dbReference type="Proteomes" id="UP001283361">
    <property type="component" value="Unassembled WGS sequence"/>
</dbReference>
<evidence type="ECO:0000313" key="1">
    <source>
        <dbReference type="EMBL" id="KAK3702688.1"/>
    </source>
</evidence>
<name>A0AAE0XQH7_9GAST</name>
<comment type="caution">
    <text evidence="1">The sequence shown here is derived from an EMBL/GenBank/DDBJ whole genome shotgun (WGS) entry which is preliminary data.</text>
</comment>
<keyword evidence="2" id="KW-1185">Reference proteome</keyword>
<evidence type="ECO:0000313" key="2">
    <source>
        <dbReference type="Proteomes" id="UP001283361"/>
    </source>
</evidence>
<accession>A0AAE0XQH7</accession>
<dbReference type="AlphaFoldDB" id="A0AAE0XQH7"/>
<gene>
    <name evidence="1" type="ORF">RRG08_042676</name>
</gene>
<organism evidence="1 2">
    <name type="scientific">Elysia crispata</name>
    <name type="common">lettuce slug</name>
    <dbReference type="NCBI Taxonomy" id="231223"/>
    <lineage>
        <taxon>Eukaryota</taxon>
        <taxon>Metazoa</taxon>
        <taxon>Spiralia</taxon>
        <taxon>Lophotrochozoa</taxon>
        <taxon>Mollusca</taxon>
        <taxon>Gastropoda</taxon>
        <taxon>Heterobranchia</taxon>
        <taxon>Euthyneura</taxon>
        <taxon>Panpulmonata</taxon>
        <taxon>Sacoglossa</taxon>
        <taxon>Placobranchoidea</taxon>
        <taxon>Plakobranchidae</taxon>
        <taxon>Elysia</taxon>
    </lineage>
</organism>
<proteinExistence type="predicted"/>
<protein>
    <submittedName>
        <fullName evidence="1">Uncharacterized protein</fullName>
    </submittedName>
</protein>